<feature type="transmembrane region" description="Helical" evidence="6">
    <location>
        <begin position="21"/>
        <end position="41"/>
    </location>
</feature>
<keyword evidence="9" id="KW-0067">ATP-binding</keyword>
<feature type="transmembrane region" description="Helical" evidence="6">
    <location>
        <begin position="724"/>
        <end position="752"/>
    </location>
</feature>
<accession>A0AAJ4X8Y2</accession>
<feature type="domain" description="MacB-like periplasmic core" evidence="8">
    <location>
        <begin position="20"/>
        <end position="247"/>
    </location>
</feature>
<dbReference type="Pfam" id="PF12704">
    <property type="entry name" value="MacB_PCD"/>
    <property type="match status" value="1"/>
</dbReference>
<dbReference type="InterPro" id="IPR050250">
    <property type="entry name" value="Macrolide_Exporter_MacB"/>
</dbReference>
<dbReference type="EMBL" id="LT906468">
    <property type="protein sequence ID" value="SNV42952.1"/>
    <property type="molecule type" value="Genomic_DNA"/>
</dbReference>
<protein>
    <submittedName>
        <fullName evidence="9">Macrolide export ATP-binding/permease protein MacB</fullName>
        <ecNumber evidence="9">3.6.3.-</ecNumber>
    </submittedName>
</protein>
<dbReference type="PANTHER" id="PTHR30572:SF18">
    <property type="entry name" value="ABC-TYPE MACROLIDE FAMILY EXPORT SYSTEM PERMEASE COMPONENT 2"/>
    <property type="match status" value="1"/>
</dbReference>
<dbReference type="Pfam" id="PF02687">
    <property type="entry name" value="FtsX"/>
    <property type="match status" value="2"/>
</dbReference>
<dbReference type="GO" id="GO:0016787">
    <property type="term" value="F:hydrolase activity"/>
    <property type="evidence" value="ECO:0007669"/>
    <property type="project" value="UniProtKB-KW"/>
</dbReference>
<evidence type="ECO:0000259" key="7">
    <source>
        <dbReference type="Pfam" id="PF02687"/>
    </source>
</evidence>
<dbReference type="RefSeq" id="WP_093098533.1">
    <property type="nucleotide sequence ID" value="NZ_FNGK01000003.1"/>
</dbReference>
<evidence type="ECO:0000256" key="3">
    <source>
        <dbReference type="ARBA" id="ARBA00022692"/>
    </source>
</evidence>
<organism evidence="9 10">
    <name type="scientific">Sphingobacterium mizutaii</name>
    <dbReference type="NCBI Taxonomy" id="1010"/>
    <lineage>
        <taxon>Bacteria</taxon>
        <taxon>Pseudomonadati</taxon>
        <taxon>Bacteroidota</taxon>
        <taxon>Sphingobacteriia</taxon>
        <taxon>Sphingobacteriales</taxon>
        <taxon>Sphingobacteriaceae</taxon>
        <taxon>Sphingobacterium</taxon>
    </lineage>
</organism>
<dbReference type="GO" id="GO:0005524">
    <property type="term" value="F:ATP binding"/>
    <property type="evidence" value="ECO:0007669"/>
    <property type="project" value="UniProtKB-KW"/>
</dbReference>
<evidence type="ECO:0000256" key="4">
    <source>
        <dbReference type="ARBA" id="ARBA00022989"/>
    </source>
</evidence>
<feature type="domain" description="ABC3 transporter permease C-terminal" evidence="7">
    <location>
        <begin position="295"/>
        <end position="411"/>
    </location>
</feature>
<keyword evidence="4 6" id="KW-1133">Transmembrane helix</keyword>
<gene>
    <name evidence="9" type="primary">macB_6</name>
    <name evidence="9" type="ORF">SAMEA4412673_00727</name>
</gene>
<dbReference type="PANTHER" id="PTHR30572">
    <property type="entry name" value="MEMBRANE COMPONENT OF TRANSPORTER-RELATED"/>
    <property type="match status" value="1"/>
</dbReference>
<dbReference type="InterPro" id="IPR003838">
    <property type="entry name" value="ABC3_permease_C"/>
</dbReference>
<feature type="transmembrane region" description="Helical" evidence="6">
    <location>
        <begin position="764"/>
        <end position="784"/>
    </location>
</feature>
<evidence type="ECO:0000313" key="10">
    <source>
        <dbReference type="Proteomes" id="UP000215355"/>
    </source>
</evidence>
<feature type="domain" description="ABC3 transporter permease C-terminal" evidence="7">
    <location>
        <begin position="685"/>
        <end position="796"/>
    </location>
</feature>
<dbReference type="AlphaFoldDB" id="A0AAJ4X8Y2"/>
<evidence type="ECO:0000256" key="5">
    <source>
        <dbReference type="ARBA" id="ARBA00023136"/>
    </source>
</evidence>
<keyword evidence="3 6" id="KW-0812">Transmembrane</keyword>
<dbReference type="InterPro" id="IPR025857">
    <property type="entry name" value="MacB_PCD"/>
</dbReference>
<keyword evidence="9" id="KW-0547">Nucleotide-binding</keyword>
<name>A0AAJ4X8Y2_9SPHI</name>
<dbReference type="Proteomes" id="UP000215355">
    <property type="component" value="Chromosome 1"/>
</dbReference>
<comment type="subcellular location">
    <subcellularLocation>
        <location evidence="1">Cell membrane</location>
        <topology evidence="1">Multi-pass membrane protein</topology>
    </subcellularLocation>
</comment>
<keyword evidence="9" id="KW-0378">Hydrolase</keyword>
<dbReference type="GO" id="GO:0005886">
    <property type="term" value="C:plasma membrane"/>
    <property type="evidence" value="ECO:0007669"/>
    <property type="project" value="UniProtKB-SubCell"/>
</dbReference>
<evidence type="ECO:0000256" key="2">
    <source>
        <dbReference type="ARBA" id="ARBA00022475"/>
    </source>
</evidence>
<evidence type="ECO:0000256" key="6">
    <source>
        <dbReference type="SAM" id="Phobius"/>
    </source>
</evidence>
<feature type="transmembrane region" description="Helical" evidence="6">
    <location>
        <begin position="381"/>
        <end position="410"/>
    </location>
</feature>
<evidence type="ECO:0000256" key="1">
    <source>
        <dbReference type="ARBA" id="ARBA00004651"/>
    </source>
</evidence>
<dbReference type="KEGG" id="smiz:4412673_00727"/>
<dbReference type="EC" id="3.6.3.-" evidence="9"/>
<keyword evidence="2" id="KW-1003">Cell membrane</keyword>
<keyword evidence="5 6" id="KW-0472">Membrane</keyword>
<proteinExistence type="predicted"/>
<feature type="transmembrane region" description="Helical" evidence="6">
    <location>
        <begin position="680"/>
        <end position="703"/>
    </location>
</feature>
<reference evidence="9 10" key="1">
    <citation type="submission" date="2017-06" db="EMBL/GenBank/DDBJ databases">
        <authorList>
            <consortium name="Pathogen Informatics"/>
        </authorList>
    </citation>
    <scope>NUCLEOTIDE SEQUENCE [LARGE SCALE GENOMIC DNA]</scope>
    <source>
        <strain evidence="9 10">NCTC12149</strain>
    </source>
</reference>
<evidence type="ECO:0000313" key="9">
    <source>
        <dbReference type="EMBL" id="SNV42952.1"/>
    </source>
</evidence>
<feature type="transmembrane region" description="Helical" evidence="6">
    <location>
        <begin position="340"/>
        <end position="361"/>
    </location>
</feature>
<feature type="transmembrane region" description="Helical" evidence="6">
    <location>
        <begin position="293"/>
        <end position="311"/>
    </location>
</feature>
<evidence type="ECO:0000259" key="8">
    <source>
        <dbReference type="Pfam" id="PF12704"/>
    </source>
</evidence>
<feature type="transmembrane region" description="Helical" evidence="6">
    <location>
        <begin position="431"/>
        <end position="454"/>
    </location>
</feature>
<dbReference type="GO" id="GO:0022857">
    <property type="term" value="F:transmembrane transporter activity"/>
    <property type="evidence" value="ECO:0007669"/>
    <property type="project" value="TreeGrafter"/>
</dbReference>
<sequence length="803" mass="89576">MLRNHFKTAWRFLKKNLLVTSISVISLAIGICATLIIFLMVRYDFSFDKHLPYGDRVYKVVSDGGYKGDAVLVPLIRAMQTELTGVEAVVPNLELGTAKLKIEKEAGQEEKVFPNEEGLTFSNEKYFSIFPHASLAGDINSLKEPNTIVLTQSKAEVLFPKANASEVVGKNILYADSIQLTVGAVVADMKENSDFKYDGIISVSTVENNASLKVIKSWDQWSNYNGGNQCIILLKAGTSPKNIEKVIAGILSKNKEQNDYDWKDNFILQPLKDVHFDIKFNYNAVKESTLRNLILLAVFLLTLGAINFINLSTAQSTERAKEIGIRKTLGGKKSNLVKQFLLETFLVAGFATILSVILIPILTQAFAGFLPKGFTVSSIPILEIIGFLVLQLLVITCIAGFYPAWVLTGYSPIMALKNQATKNSNLSRSAWVRKGLTIFQFVLAQVFLIAVLVVSKQIHYAVNMDMGFNKDAVVTFFVPNFDREQKGKVLKTELENLAEVNAVSFGNQSPAFNGYMSSGMAYDQNTSDKKMVTFDARNGDENFIKVYNIPLITGRNVRVLDSVSESIINVKMLELLGLKNPEDAIGKTFNNGQTTIVGVMKDFNISSAREAVRPTMYWSSNSGYMMHVALDKNHPESWKNAISKIESKFKSLYPEETFDYKFVDDIIANFYKTEQNLSKLLSWAVWLSISIASLGLFGLAVFITNQRVKEIGIRKVLGASISQIIFLLLKNLMLLVIIASVIAFPIAWYFMHEWLNDFVYKTELSWWIFVIAGIGLSAVATLVLTSRTYFAAKANPVDSLRDE</sequence>